<dbReference type="SUPFAM" id="SSF54060">
    <property type="entry name" value="His-Me finger endonucleases"/>
    <property type="match status" value="1"/>
</dbReference>
<dbReference type="EMBL" id="NIVC01004009">
    <property type="protein sequence ID" value="PAA48956.1"/>
    <property type="molecule type" value="Genomic_DNA"/>
</dbReference>
<dbReference type="SUPFAM" id="SSF56672">
    <property type="entry name" value="DNA/RNA polymerases"/>
    <property type="match status" value="1"/>
</dbReference>
<organism evidence="10 11">
    <name type="scientific">Macrostomum lignano</name>
    <dbReference type="NCBI Taxonomy" id="282301"/>
    <lineage>
        <taxon>Eukaryota</taxon>
        <taxon>Metazoa</taxon>
        <taxon>Spiralia</taxon>
        <taxon>Lophotrochozoa</taxon>
        <taxon>Platyhelminthes</taxon>
        <taxon>Rhabditophora</taxon>
        <taxon>Macrostomorpha</taxon>
        <taxon>Macrostomida</taxon>
        <taxon>Macrostomidae</taxon>
        <taxon>Macrostomum</taxon>
    </lineage>
</organism>
<sequence>MMVLFGSRVGPARHTAGSYRKFCRRNPHISLRIFVWDHESKTGVLYFSLRNREEKHLANCLFIPPYGEHNLGHYIPVRNVNSLLSTRNKRRRYCPDCLVGFSHTVPWDYILKQHNCQGGTMDQPTVQWASSDQKQFRVSRCAPVESLPKPSDAILEFTAHEARLPPLYIIYADIESVLAPPETVAEVNKPRVASSNMRIRDIHVPLCVAYRLVVCPELDKISAARLQAKVGQQRPCNVFYNNPDGGPNCIRQFLLALRQLATDICCETETSGATFTPLLRKYSPLPPNNRTRLEYCQLCHRAFAPDERQVLDHCHLSGIPRGIVFFSCNRKLSLKRYRLLVYTHCLSNYDGKFFVIELYEYFSGNDVQLHVLPETREKFKTFSVKFKIPLRASWRQQKRDYVWFEVCFKDTFAYLSTSLAVLAQRLLPEQLVHTRELLEVYPQLQPATLQQKAVYPYQFLSDEELLDSFKQLPPKEAFYDSVTMQHCSDENYARAQRAWLEFSCKSLRDYTTAYLLLDVLLLCDVFETFRKTAMQEYGIDPANFLGSPMYSMAACLLRLESPIHLFTDSKMYSEVESSIRGGFSFGTLHITTANNKLVRKYRNQLNQEEPQYSTLRDNAPDETYLVYLDANSLYASCMIEPMPCSDFRWLTRQEIAQIPCDSDLLETLHVKSCMLDWLTSFCCNERGALFNVDLYYPRFLHDSTADLPLAVGHETLTGSQLTQQMKDDWVYLQRQLNPERYANATSYEDVKPFKSSTKKLVGSVDHKRNYVVHHRALRLYLELGLRVTRVHRVIAFDEKPILRQYINHNIARRVAAKTEFEKDFFKLLNNALFGKFL</sequence>
<name>A0A267DIJ3_9PLAT</name>
<dbReference type="Pfam" id="PF02945">
    <property type="entry name" value="Endonuclease_7"/>
    <property type="match status" value="1"/>
</dbReference>
<keyword evidence="6" id="KW-0239">DNA-directed DNA polymerase</keyword>
<feature type="domain" description="DNA-directed DNA polymerase family B mitochondria/virus" evidence="9">
    <location>
        <begin position="340"/>
        <end position="584"/>
    </location>
</feature>
<evidence type="ECO:0000313" key="11">
    <source>
        <dbReference type="Proteomes" id="UP000215902"/>
    </source>
</evidence>
<keyword evidence="11" id="KW-1185">Reference proteome</keyword>
<evidence type="ECO:0000256" key="8">
    <source>
        <dbReference type="ARBA" id="ARBA00049244"/>
    </source>
</evidence>
<dbReference type="InterPro" id="IPR043502">
    <property type="entry name" value="DNA/RNA_pol_sf"/>
</dbReference>
<comment type="caution">
    <text evidence="10">The sequence shown here is derived from an EMBL/GenBank/DDBJ whole genome shotgun (WGS) entry which is preliminary data.</text>
</comment>
<protein>
    <recommendedName>
        <fullName evidence="2">DNA-directed DNA polymerase</fullName>
        <ecNumber evidence="2">2.7.7.7</ecNumber>
    </recommendedName>
</protein>
<evidence type="ECO:0000256" key="5">
    <source>
        <dbReference type="ARBA" id="ARBA00022705"/>
    </source>
</evidence>
<evidence type="ECO:0000256" key="4">
    <source>
        <dbReference type="ARBA" id="ARBA00022695"/>
    </source>
</evidence>
<dbReference type="PANTHER" id="PTHR31511:SF12">
    <property type="entry name" value="RHO TERMINATION FACTOR N-TERMINAL DOMAIN-CONTAINING PROTEIN"/>
    <property type="match status" value="1"/>
</dbReference>
<keyword evidence="3" id="KW-0808">Transferase</keyword>
<dbReference type="GO" id="GO:0000166">
    <property type="term" value="F:nucleotide binding"/>
    <property type="evidence" value="ECO:0007669"/>
    <property type="project" value="InterPro"/>
</dbReference>
<dbReference type="OrthoDB" id="6131469at2759"/>
<evidence type="ECO:0000256" key="7">
    <source>
        <dbReference type="ARBA" id="ARBA00023125"/>
    </source>
</evidence>
<dbReference type="InterPro" id="IPR004211">
    <property type="entry name" value="Endonuclease_7"/>
</dbReference>
<proteinExistence type="inferred from homology"/>
<keyword evidence="7" id="KW-0238">DNA-binding</keyword>
<evidence type="ECO:0000313" key="10">
    <source>
        <dbReference type="EMBL" id="PAA48956.1"/>
    </source>
</evidence>
<dbReference type="Pfam" id="PF03175">
    <property type="entry name" value="DNA_pol_B_2"/>
    <property type="match status" value="1"/>
</dbReference>
<dbReference type="SUPFAM" id="SSF53098">
    <property type="entry name" value="Ribonuclease H-like"/>
    <property type="match status" value="1"/>
</dbReference>
<dbReference type="AlphaFoldDB" id="A0A267DIJ3"/>
<accession>A0A267DIJ3</accession>
<dbReference type="GO" id="GO:0003677">
    <property type="term" value="F:DNA binding"/>
    <property type="evidence" value="ECO:0007669"/>
    <property type="project" value="UniProtKB-KW"/>
</dbReference>
<evidence type="ECO:0000256" key="3">
    <source>
        <dbReference type="ARBA" id="ARBA00022679"/>
    </source>
</evidence>
<comment type="catalytic activity">
    <reaction evidence="8">
        <text>DNA(n) + a 2'-deoxyribonucleoside 5'-triphosphate = DNA(n+1) + diphosphate</text>
        <dbReference type="Rhea" id="RHEA:22508"/>
        <dbReference type="Rhea" id="RHEA-COMP:17339"/>
        <dbReference type="Rhea" id="RHEA-COMP:17340"/>
        <dbReference type="ChEBI" id="CHEBI:33019"/>
        <dbReference type="ChEBI" id="CHEBI:61560"/>
        <dbReference type="ChEBI" id="CHEBI:173112"/>
        <dbReference type="EC" id="2.7.7.7"/>
    </reaction>
</comment>
<keyword evidence="4" id="KW-0548">Nucleotidyltransferase</keyword>
<dbReference type="Proteomes" id="UP000215902">
    <property type="component" value="Unassembled WGS sequence"/>
</dbReference>
<comment type="similarity">
    <text evidence="1">Belongs to the DNA polymerase type-B family.</text>
</comment>
<evidence type="ECO:0000256" key="2">
    <source>
        <dbReference type="ARBA" id="ARBA00012417"/>
    </source>
</evidence>
<dbReference type="PANTHER" id="PTHR31511">
    <property type="entry name" value="PROTEIN CBG23764"/>
    <property type="match status" value="1"/>
</dbReference>
<dbReference type="GO" id="GO:0003887">
    <property type="term" value="F:DNA-directed DNA polymerase activity"/>
    <property type="evidence" value="ECO:0007669"/>
    <property type="project" value="UniProtKB-KW"/>
</dbReference>
<reference evidence="10 11" key="1">
    <citation type="submission" date="2017-06" db="EMBL/GenBank/DDBJ databases">
        <title>A platform for efficient transgenesis in Macrostomum lignano, a flatworm model organism for stem cell research.</title>
        <authorList>
            <person name="Berezikov E."/>
        </authorList>
    </citation>
    <scope>NUCLEOTIDE SEQUENCE [LARGE SCALE GENOMIC DNA]</scope>
    <source>
        <strain evidence="10">DV1</strain>
        <tissue evidence="10">Whole organism</tissue>
    </source>
</reference>
<dbReference type="InterPro" id="IPR004868">
    <property type="entry name" value="DNA-dir_DNA_pol_B_mt/vir"/>
</dbReference>
<evidence type="ECO:0000256" key="6">
    <source>
        <dbReference type="ARBA" id="ARBA00022932"/>
    </source>
</evidence>
<gene>
    <name evidence="10" type="ORF">BOX15_Mlig017056g1</name>
</gene>
<keyword evidence="5" id="KW-0235">DNA replication</keyword>
<dbReference type="EC" id="2.7.7.7" evidence="2"/>
<dbReference type="InterPro" id="IPR044925">
    <property type="entry name" value="His-Me_finger_sf"/>
</dbReference>
<dbReference type="InterPro" id="IPR012337">
    <property type="entry name" value="RNaseH-like_sf"/>
</dbReference>
<dbReference type="GO" id="GO:0006260">
    <property type="term" value="P:DNA replication"/>
    <property type="evidence" value="ECO:0007669"/>
    <property type="project" value="UniProtKB-KW"/>
</dbReference>
<dbReference type="STRING" id="282301.A0A267DIJ3"/>
<evidence type="ECO:0000259" key="9">
    <source>
        <dbReference type="Pfam" id="PF03175"/>
    </source>
</evidence>
<evidence type="ECO:0000256" key="1">
    <source>
        <dbReference type="ARBA" id="ARBA00005755"/>
    </source>
</evidence>